<dbReference type="GO" id="GO:0008757">
    <property type="term" value="F:S-adenosylmethionine-dependent methyltransferase activity"/>
    <property type="evidence" value="ECO:0007669"/>
    <property type="project" value="TreeGrafter"/>
</dbReference>
<sequence length="214" mass="24738">MDFLPEKINDYVEKHSQPEPELLQKLNRETWQKQLQPRMLSGHLQGRVLSTLSKLIQPKNILEIGTYTGYSALCLAEGMQENGELHTIDINEELFDFQRKYFDESPFGKQIFQHLGNALEIIPKLEKTFDLVFIDADKNNYPNYLEIIFPKLKKGSVILSDNVLWSGKVVEKVKDDDIDTKALLQYNKLLNEHPKLETVLLPIRDGLTISRVVD</sequence>
<dbReference type="PANTHER" id="PTHR10509:SF14">
    <property type="entry name" value="CAFFEOYL-COA O-METHYLTRANSFERASE 3-RELATED"/>
    <property type="match status" value="1"/>
</dbReference>
<evidence type="ECO:0000256" key="3">
    <source>
        <dbReference type="ARBA" id="ARBA00022691"/>
    </source>
</evidence>
<dbReference type="InterPro" id="IPR050362">
    <property type="entry name" value="Cation-dep_OMT"/>
</dbReference>
<evidence type="ECO:0000256" key="2">
    <source>
        <dbReference type="ARBA" id="ARBA00022679"/>
    </source>
</evidence>
<dbReference type="Proteomes" id="UP000070138">
    <property type="component" value="Unassembled WGS sequence"/>
</dbReference>
<dbReference type="EMBL" id="JRWG01000005">
    <property type="protein sequence ID" value="KXN98811.1"/>
    <property type="molecule type" value="Genomic_DNA"/>
</dbReference>
<dbReference type="SUPFAM" id="SSF53335">
    <property type="entry name" value="S-adenosyl-L-methionine-dependent methyltransferases"/>
    <property type="match status" value="1"/>
</dbReference>
<keyword evidence="1 4" id="KW-0489">Methyltransferase</keyword>
<comment type="caution">
    <text evidence="4">The sequence shown here is derived from an EMBL/GenBank/DDBJ whole genome shotgun (WGS) entry which is preliminary data.</text>
</comment>
<dbReference type="RefSeq" id="WP_062622333.1">
    <property type="nucleotide sequence ID" value="NZ_JRWG01000005.1"/>
</dbReference>
<gene>
    <name evidence="4" type="ORF">LS48_09670</name>
</gene>
<proteinExistence type="predicted"/>
<accession>A0A137RH76</accession>
<dbReference type="GO" id="GO:0008171">
    <property type="term" value="F:O-methyltransferase activity"/>
    <property type="evidence" value="ECO:0007669"/>
    <property type="project" value="InterPro"/>
</dbReference>
<evidence type="ECO:0000313" key="5">
    <source>
        <dbReference type="Proteomes" id="UP000070138"/>
    </source>
</evidence>
<keyword evidence="2 4" id="KW-0808">Transferase</keyword>
<dbReference type="AlphaFoldDB" id="A0A137RH76"/>
<dbReference type="PATRIC" id="fig|1548749.3.peg.2033"/>
<dbReference type="GO" id="GO:0032259">
    <property type="term" value="P:methylation"/>
    <property type="evidence" value="ECO:0007669"/>
    <property type="project" value="UniProtKB-KW"/>
</dbReference>
<dbReference type="STRING" id="1548749.LS48_09670"/>
<keyword evidence="5" id="KW-1185">Reference proteome</keyword>
<dbReference type="CDD" id="cd02440">
    <property type="entry name" value="AdoMet_MTases"/>
    <property type="match status" value="1"/>
</dbReference>
<dbReference type="PANTHER" id="PTHR10509">
    <property type="entry name" value="O-METHYLTRANSFERASE-RELATED"/>
    <property type="match status" value="1"/>
</dbReference>
<evidence type="ECO:0000256" key="1">
    <source>
        <dbReference type="ARBA" id="ARBA00022603"/>
    </source>
</evidence>
<dbReference type="Pfam" id="PF01596">
    <property type="entry name" value="Methyltransf_3"/>
    <property type="match status" value="1"/>
</dbReference>
<keyword evidence="3" id="KW-0949">S-adenosyl-L-methionine</keyword>
<name>A0A137RH76_9FLAO</name>
<reference evidence="4 5" key="2">
    <citation type="journal article" date="2016" name="Int. J. Syst. Evol. Microbiol.">
        <title>Vitellibacter aquimaris sp. nov., a marine bacterium isolated from seawater.</title>
        <authorList>
            <person name="Thevarajoo S."/>
            <person name="Selvaratnam C."/>
            <person name="Goh K.M."/>
            <person name="Hong K.W."/>
            <person name="Chan X.Y."/>
            <person name="Chan K.G."/>
            <person name="Chong C.S."/>
        </authorList>
    </citation>
    <scope>NUCLEOTIDE SEQUENCE [LARGE SCALE GENOMIC DNA]</scope>
    <source>
        <strain evidence="4 5">D-24</strain>
    </source>
</reference>
<dbReference type="InterPro" id="IPR002935">
    <property type="entry name" value="SAM_O-MeTrfase"/>
</dbReference>
<dbReference type="PROSITE" id="PS51682">
    <property type="entry name" value="SAM_OMT_I"/>
    <property type="match status" value="1"/>
</dbReference>
<dbReference type="OrthoDB" id="9799672at2"/>
<dbReference type="Gene3D" id="3.40.50.150">
    <property type="entry name" value="Vaccinia Virus protein VP39"/>
    <property type="match status" value="1"/>
</dbReference>
<protein>
    <submittedName>
        <fullName evidence="4">Methyltransferase</fullName>
    </submittedName>
</protein>
<dbReference type="InterPro" id="IPR029063">
    <property type="entry name" value="SAM-dependent_MTases_sf"/>
</dbReference>
<organism evidence="4 5">
    <name type="scientific">Aequorivita aquimaris</name>
    <dbReference type="NCBI Taxonomy" id="1548749"/>
    <lineage>
        <taxon>Bacteria</taxon>
        <taxon>Pseudomonadati</taxon>
        <taxon>Bacteroidota</taxon>
        <taxon>Flavobacteriia</taxon>
        <taxon>Flavobacteriales</taxon>
        <taxon>Flavobacteriaceae</taxon>
        <taxon>Aequorivita</taxon>
    </lineage>
</organism>
<reference evidence="5" key="1">
    <citation type="submission" date="2014-10" db="EMBL/GenBank/DDBJ databases">
        <title>Genome sequencing of Vitellibacter sp. D-24.</title>
        <authorList>
            <person name="Thevarajoo S."/>
            <person name="Selvaratnam C."/>
            <person name="Goh K.M."/>
            <person name="Chong C.S."/>
        </authorList>
    </citation>
    <scope>NUCLEOTIDE SEQUENCE [LARGE SCALE GENOMIC DNA]</scope>
    <source>
        <strain evidence="5">D-24</strain>
    </source>
</reference>
<evidence type="ECO:0000313" key="4">
    <source>
        <dbReference type="EMBL" id="KXN98811.1"/>
    </source>
</evidence>